<evidence type="ECO:0000313" key="2">
    <source>
        <dbReference type="EMBL" id="ANN16220.1"/>
    </source>
</evidence>
<dbReference type="KEGG" id="aori:SD37_11590"/>
<feature type="region of interest" description="Disordered" evidence="1">
    <location>
        <begin position="1"/>
        <end position="25"/>
    </location>
</feature>
<dbReference type="AlphaFoldDB" id="A0A193BVL5"/>
<proteinExistence type="predicted"/>
<evidence type="ECO:0000313" key="3">
    <source>
        <dbReference type="Proteomes" id="UP000093695"/>
    </source>
</evidence>
<dbReference type="STRING" id="31958.SD37_11590"/>
<feature type="compositionally biased region" description="Basic and acidic residues" evidence="1">
    <location>
        <begin position="1"/>
        <end position="14"/>
    </location>
</feature>
<evidence type="ECO:0000256" key="1">
    <source>
        <dbReference type="SAM" id="MobiDB-lite"/>
    </source>
</evidence>
<dbReference type="RefSeq" id="WP_044851582.1">
    <property type="nucleotide sequence ID" value="NZ_CP016174.1"/>
</dbReference>
<protein>
    <submittedName>
        <fullName evidence="2">Uncharacterized protein</fullName>
    </submittedName>
</protein>
<keyword evidence="3" id="KW-1185">Reference proteome</keyword>
<name>A0A193BVL5_AMYOR</name>
<dbReference type="Proteomes" id="UP000093695">
    <property type="component" value="Chromosome"/>
</dbReference>
<accession>A0A193BVL5</accession>
<sequence length="82" mass="9173">MADTRLARPQETRDVPTGNGQLHCITKDPREPAAPEFLEICDDTPVHLVCSRYCPDECGGHLICDPCFRLGIERGLIREVPK</sequence>
<organism evidence="2 3">
    <name type="scientific">Amycolatopsis orientalis</name>
    <name type="common">Nocardia orientalis</name>
    <dbReference type="NCBI Taxonomy" id="31958"/>
    <lineage>
        <taxon>Bacteria</taxon>
        <taxon>Bacillati</taxon>
        <taxon>Actinomycetota</taxon>
        <taxon>Actinomycetes</taxon>
        <taxon>Pseudonocardiales</taxon>
        <taxon>Pseudonocardiaceae</taxon>
        <taxon>Amycolatopsis</taxon>
    </lineage>
</organism>
<dbReference type="EMBL" id="CP016174">
    <property type="protein sequence ID" value="ANN16220.1"/>
    <property type="molecule type" value="Genomic_DNA"/>
</dbReference>
<reference evidence="2 3" key="1">
    <citation type="journal article" date="2015" name="Genome Announc.">
        <title>Draft Genome Sequence of Norvancomycin-Producing Strain Amycolatopsis orientalis CPCC200066.</title>
        <authorList>
            <person name="Lei X."/>
            <person name="Yuan F."/>
            <person name="Shi Y."/>
            <person name="Li X."/>
            <person name="Wang L."/>
            <person name="Hong B."/>
        </authorList>
    </citation>
    <scope>NUCLEOTIDE SEQUENCE [LARGE SCALE GENOMIC DNA]</scope>
    <source>
        <strain evidence="2 3">B-37</strain>
    </source>
</reference>
<gene>
    <name evidence="2" type="ORF">SD37_11590</name>
</gene>